<reference evidence="2" key="2">
    <citation type="submission" date="2015-01" db="EMBL/GenBank/DDBJ databases">
        <title>Evolutionary Origins and Diversification of the Mycorrhizal Mutualists.</title>
        <authorList>
            <consortium name="DOE Joint Genome Institute"/>
            <consortium name="Mycorrhizal Genomics Consortium"/>
            <person name="Kohler A."/>
            <person name="Kuo A."/>
            <person name="Nagy L.G."/>
            <person name="Floudas D."/>
            <person name="Copeland A."/>
            <person name="Barry K.W."/>
            <person name="Cichocki N."/>
            <person name="Veneault-Fourrey C."/>
            <person name="LaButti K."/>
            <person name="Lindquist E.A."/>
            <person name="Lipzen A."/>
            <person name="Lundell T."/>
            <person name="Morin E."/>
            <person name="Murat C."/>
            <person name="Riley R."/>
            <person name="Ohm R."/>
            <person name="Sun H."/>
            <person name="Tunlid A."/>
            <person name="Henrissat B."/>
            <person name="Grigoriev I.V."/>
            <person name="Hibbett D.S."/>
            <person name="Martin F."/>
        </authorList>
    </citation>
    <scope>NUCLEOTIDE SEQUENCE [LARGE SCALE GENOMIC DNA]</scope>
    <source>
        <strain evidence="2">441</strain>
    </source>
</reference>
<dbReference type="Proteomes" id="UP000054018">
    <property type="component" value="Unassembled WGS sequence"/>
</dbReference>
<reference evidence="1 2" key="1">
    <citation type="submission" date="2014-04" db="EMBL/GenBank/DDBJ databases">
        <authorList>
            <consortium name="DOE Joint Genome Institute"/>
            <person name="Kuo A."/>
            <person name="Kohler A."/>
            <person name="Costa M.D."/>
            <person name="Nagy L.G."/>
            <person name="Floudas D."/>
            <person name="Copeland A."/>
            <person name="Barry K.W."/>
            <person name="Cichocki N."/>
            <person name="Veneault-Fourrey C."/>
            <person name="LaButti K."/>
            <person name="Lindquist E.A."/>
            <person name="Lipzen A."/>
            <person name="Lundell T."/>
            <person name="Morin E."/>
            <person name="Murat C."/>
            <person name="Sun H."/>
            <person name="Tunlid A."/>
            <person name="Henrissat B."/>
            <person name="Grigoriev I.V."/>
            <person name="Hibbett D.S."/>
            <person name="Martin F."/>
            <person name="Nordberg H.P."/>
            <person name="Cantor M.N."/>
            <person name="Hua S.X."/>
        </authorList>
    </citation>
    <scope>NUCLEOTIDE SEQUENCE [LARGE SCALE GENOMIC DNA]</scope>
    <source>
        <strain evidence="1 2">441</strain>
    </source>
</reference>
<accession>A0A0D0A0Y6</accession>
<evidence type="ECO:0008006" key="3">
    <source>
        <dbReference type="Google" id="ProtNLM"/>
    </source>
</evidence>
<dbReference type="EMBL" id="KN833705">
    <property type="protein sequence ID" value="KIK25778.1"/>
    <property type="molecule type" value="Genomic_DNA"/>
</dbReference>
<evidence type="ECO:0000313" key="2">
    <source>
        <dbReference type="Proteomes" id="UP000054018"/>
    </source>
</evidence>
<keyword evidence="2" id="KW-1185">Reference proteome</keyword>
<feature type="non-terminal residue" evidence="1">
    <location>
        <position position="1"/>
    </location>
</feature>
<protein>
    <recommendedName>
        <fullName evidence="3">SAM domain-containing protein</fullName>
    </recommendedName>
</protein>
<evidence type="ECO:0000313" key="1">
    <source>
        <dbReference type="EMBL" id="KIK25778.1"/>
    </source>
</evidence>
<dbReference type="AlphaFoldDB" id="A0A0D0A0Y6"/>
<sequence>SSPPVPSPSQLMCFLQYAEMNLGMWYTMSYKSVLEMHGIGPDILPDVDDKLLSEFGISAGGVIHLKKGSTAWWNRPDAKCKKRDVST</sequence>
<organism evidence="1 2">
    <name type="scientific">Pisolithus microcarpus 441</name>
    <dbReference type="NCBI Taxonomy" id="765257"/>
    <lineage>
        <taxon>Eukaryota</taxon>
        <taxon>Fungi</taxon>
        <taxon>Dikarya</taxon>
        <taxon>Basidiomycota</taxon>
        <taxon>Agaricomycotina</taxon>
        <taxon>Agaricomycetes</taxon>
        <taxon>Agaricomycetidae</taxon>
        <taxon>Boletales</taxon>
        <taxon>Sclerodermatineae</taxon>
        <taxon>Pisolithaceae</taxon>
        <taxon>Pisolithus</taxon>
    </lineage>
</organism>
<dbReference type="HOGENOM" id="CLU_191098_0_0_1"/>
<gene>
    <name evidence="1" type="ORF">PISMIDRAFT_66770</name>
</gene>
<dbReference type="OrthoDB" id="2681472at2759"/>
<name>A0A0D0A0Y6_9AGAM</name>
<feature type="non-terminal residue" evidence="1">
    <location>
        <position position="87"/>
    </location>
</feature>
<proteinExistence type="predicted"/>